<dbReference type="PROSITE" id="PS50937">
    <property type="entry name" value="HTH_MERR_2"/>
    <property type="match status" value="1"/>
</dbReference>
<comment type="caution">
    <text evidence="4">The sequence shown here is derived from an EMBL/GenBank/DDBJ whole genome shotgun (WGS) entry which is preliminary data.</text>
</comment>
<dbReference type="SMART" id="SM00422">
    <property type="entry name" value="HTH_MERR"/>
    <property type="match status" value="1"/>
</dbReference>
<dbReference type="Gene3D" id="1.10.1660.10">
    <property type="match status" value="1"/>
</dbReference>
<proteinExistence type="predicted"/>
<feature type="domain" description="HTH merR-type" evidence="3">
    <location>
        <begin position="8"/>
        <end position="77"/>
    </location>
</feature>
<dbReference type="RefSeq" id="WP_320756534.1">
    <property type="nucleotide sequence ID" value="NZ_CP171105.1"/>
</dbReference>
<dbReference type="Proteomes" id="UP001281731">
    <property type="component" value="Unassembled WGS sequence"/>
</dbReference>
<dbReference type="CDD" id="cd04766">
    <property type="entry name" value="HTH_HspR"/>
    <property type="match status" value="1"/>
</dbReference>
<dbReference type="GO" id="GO:0003677">
    <property type="term" value="F:DNA binding"/>
    <property type="evidence" value="ECO:0007669"/>
    <property type="project" value="UniProtKB-KW"/>
</dbReference>
<evidence type="ECO:0000313" key="4">
    <source>
        <dbReference type="EMBL" id="MDY5155070.1"/>
    </source>
</evidence>
<dbReference type="GO" id="GO:0003700">
    <property type="term" value="F:DNA-binding transcription factor activity"/>
    <property type="evidence" value="ECO:0007669"/>
    <property type="project" value="InterPro"/>
</dbReference>
<dbReference type="InterPro" id="IPR047057">
    <property type="entry name" value="MerR_fam"/>
</dbReference>
<dbReference type="AlphaFoldDB" id="A0AAW9HXW0"/>
<evidence type="ECO:0000256" key="1">
    <source>
        <dbReference type="ARBA" id="ARBA00023125"/>
    </source>
</evidence>
<accession>A0AAW9HXW0</accession>
<name>A0AAW9HXW0_9ACTO</name>
<evidence type="ECO:0000313" key="5">
    <source>
        <dbReference type="Proteomes" id="UP001281731"/>
    </source>
</evidence>
<dbReference type="EMBL" id="JAWNGC010000005">
    <property type="protein sequence ID" value="MDY5155070.1"/>
    <property type="molecule type" value="Genomic_DNA"/>
</dbReference>
<dbReference type="InterPro" id="IPR000551">
    <property type="entry name" value="MerR-type_HTH_dom"/>
</dbReference>
<dbReference type="Pfam" id="PF13411">
    <property type="entry name" value="MerR_1"/>
    <property type="match status" value="1"/>
</dbReference>
<dbReference type="PANTHER" id="PTHR30204:SF58">
    <property type="entry name" value="HTH-TYPE TRANSCRIPTIONAL REGULATOR YFMP"/>
    <property type="match status" value="1"/>
</dbReference>
<reference evidence="4" key="1">
    <citation type="submission" date="2023-10" db="EMBL/GenBank/DDBJ databases">
        <title>Whole Genome based description of the genera Actinobaculum and Actinotignum reveals a complex phylogenetic relationship within the species included in the genus Actinotignum.</title>
        <authorList>
            <person name="Jensen C.S."/>
            <person name="Dargis R."/>
            <person name="Kemp M."/>
            <person name="Christensen J.J."/>
        </authorList>
    </citation>
    <scope>NUCLEOTIDE SEQUENCE</scope>
    <source>
        <strain evidence="4">SLA_B511</strain>
    </source>
</reference>
<sequence length="178" mass="20737">MTRRKTPLFTVSVAAELAGMHAQTLRQYDRMGLVRPKRTQGGGRRYSLDDIDKLQEVQRLSQEEGINLAGIVRIFELEKTVERLKNQLEKIRKRLDATERQRVAGVKRAQRIFAAGVDGDVVLTPNEKALRDYLRSVEVQRRDRKERMSRGQVSESRELTRYRGSQIEDLLRFLTRIQ</sequence>
<dbReference type="SUPFAM" id="SSF46955">
    <property type="entry name" value="Putative DNA-binding domain"/>
    <property type="match status" value="1"/>
</dbReference>
<evidence type="ECO:0000259" key="3">
    <source>
        <dbReference type="PROSITE" id="PS50937"/>
    </source>
</evidence>
<dbReference type="InterPro" id="IPR009061">
    <property type="entry name" value="DNA-bd_dom_put_sf"/>
</dbReference>
<keyword evidence="2" id="KW-0175">Coiled coil</keyword>
<gene>
    <name evidence="4" type="ORF">R6G80_04940</name>
</gene>
<organism evidence="4 5">
    <name type="scientific">Actinotignum urinale</name>
    <dbReference type="NCBI Taxonomy" id="190146"/>
    <lineage>
        <taxon>Bacteria</taxon>
        <taxon>Bacillati</taxon>
        <taxon>Actinomycetota</taxon>
        <taxon>Actinomycetes</taxon>
        <taxon>Actinomycetales</taxon>
        <taxon>Actinomycetaceae</taxon>
        <taxon>Actinotignum</taxon>
    </lineage>
</organism>
<keyword evidence="1" id="KW-0238">DNA-binding</keyword>
<dbReference type="NCBIfam" id="NF047375">
    <property type="entry name" value="HeatShock_HspR"/>
    <property type="match status" value="1"/>
</dbReference>
<protein>
    <submittedName>
        <fullName evidence="4">Helix-turn-helix transcriptional regulator</fullName>
    </submittedName>
</protein>
<evidence type="ECO:0000256" key="2">
    <source>
        <dbReference type="SAM" id="Coils"/>
    </source>
</evidence>
<feature type="coiled-coil region" evidence="2">
    <location>
        <begin position="74"/>
        <end position="101"/>
    </location>
</feature>
<dbReference type="PANTHER" id="PTHR30204">
    <property type="entry name" value="REDOX-CYCLING DRUG-SENSING TRANSCRIPTIONAL ACTIVATOR SOXR"/>
    <property type="match status" value="1"/>
</dbReference>